<dbReference type="SUPFAM" id="SSF52172">
    <property type="entry name" value="CheY-like"/>
    <property type="match status" value="1"/>
</dbReference>
<organism evidence="5 6">
    <name type="scientific">Sulfuricurvum kujiense</name>
    <dbReference type="NCBI Taxonomy" id="148813"/>
    <lineage>
        <taxon>Bacteria</taxon>
        <taxon>Pseudomonadati</taxon>
        <taxon>Campylobacterota</taxon>
        <taxon>Epsilonproteobacteria</taxon>
        <taxon>Campylobacterales</taxon>
        <taxon>Sulfurimonadaceae</taxon>
        <taxon>Sulfuricurvum</taxon>
    </lineage>
</organism>
<dbReference type="Pfam" id="PF00072">
    <property type="entry name" value="Response_reg"/>
    <property type="match status" value="1"/>
</dbReference>
<evidence type="ECO:0000259" key="4">
    <source>
        <dbReference type="PROSITE" id="PS50110"/>
    </source>
</evidence>
<dbReference type="PANTHER" id="PTHR45339:SF1">
    <property type="entry name" value="HYBRID SIGNAL TRANSDUCTION HISTIDINE KINASE J"/>
    <property type="match status" value="1"/>
</dbReference>
<feature type="domain" description="Response regulatory" evidence="4">
    <location>
        <begin position="5"/>
        <end position="120"/>
    </location>
</feature>
<gene>
    <name evidence="5" type="ORF">CFH83_08485</name>
</gene>
<accession>A0A2D3WN01</accession>
<dbReference type="AlphaFoldDB" id="A0A2D3WN01"/>
<keyword evidence="1 3" id="KW-0597">Phosphoprotein</keyword>
<reference evidence="5 6" key="1">
    <citation type="journal article" date="2017" name="Front. Microbiol.">
        <title>Comparative Genomic Analysis of the Class Epsilonproteobacteria and Proposed Reclassification to Epsilonbacteraeota (phyl. nov.).</title>
        <authorList>
            <person name="Waite D.W."/>
            <person name="Vanwonterghem I."/>
            <person name="Rinke C."/>
            <person name="Parks D.H."/>
            <person name="Zhang Y."/>
            <person name="Takai K."/>
            <person name="Sievert S.M."/>
            <person name="Simon J."/>
            <person name="Campbell B.J."/>
            <person name="Hanson T.E."/>
            <person name="Woyke T."/>
            <person name="Klotz M.G."/>
            <person name="Hugenholtz P."/>
        </authorList>
    </citation>
    <scope>NUCLEOTIDE SEQUENCE [LARGE SCALE GENOMIC DNA]</scope>
    <source>
        <strain evidence="5">UBA12443</strain>
    </source>
</reference>
<dbReference type="PANTHER" id="PTHR45339">
    <property type="entry name" value="HYBRID SIGNAL TRANSDUCTION HISTIDINE KINASE J"/>
    <property type="match status" value="1"/>
</dbReference>
<evidence type="ECO:0000256" key="1">
    <source>
        <dbReference type="ARBA" id="ARBA00022553"/>
    </source>
</evidence>
<evidence type="ECO:0000313" key="5">
    <source>
        <dbReference type="EMBL" id="DAB37943.1"/>
    </source>
</evidence>
<dbReference type="InterPro" id="IPR011006">
    <property type="entry name" value="CheY-like_superfamily"/>
</dbReference>
<feature type="modified residue" description="4-aspartylphosphate" evidence="3">
    <location>
        <position position="55"/>
    </location>
</feature>
<dbReference type="CDD" id="cd17546">
    <property type="entry name" value="REC_hyHK_CKI1_RcsC-like"/>
    <property type="match status" value="1"/>
</dbReference>
<dbReference type="Proteomes" id="UP000228859">
    <property type="component" value="Unassembled WGS sequence"/>
</dbReference>
<name>A0A2D3WN01_9BACT</name>
<comment type="caution">
    <text evidence="5">The sequence shown here is derived from an EMBL/GenBank/DDBJ whole genome shotgun (WGS) entry which is preliminary data.</text>
</comment>
<dbReference type="Gene3D" id="3.40.50.2300">
    <property type="match status" value="1"/>
</dbReference>
<keyword evidence="2" id="KW-0902">Two-component regulatory system</keyword>
<protein>
    <recommendedName>
        <fullName evidence="4">Response regulatory domain-containing protein</fullName>
    </recommendedName>
</protein>
<evidence type="ECO:0000313" key="6">
    <source>
        <dbReference type="Proteomes" id="UP000228859"/>
    </source>
</evidence>
<dbReference type="EMBL" id="DLUI01000121">
    <property type="protein sequence ID" value="DAB37943.1"/>
    <property type="molecule type" value="Genomic_DNA"/>
</dbReference>
<evidence type="ECO:0000256" key="3">
    <source>
        <dbReference type="PROSITE-ProRule" id="PRU00169"/>
    </source>
</evidence>
<dbReference type="InterPro" id="IPR001789">
    <property type="entry name" value="Sig_transdc_resp-reg_receiver"/>
</dbReference>
<evidence type="ECO:0000256" key="2">
    <source>
        <dbReference type="ARBA" id="ARBA00023012"/>
    </source>
</evidence>
<dbReference type="PROSITE" id="PS50110">
    <property type="entry name" value="RESPONSE_REGULATORY"/>
    <property type="match status" value="1"/>
</dbReference>
<dbReference type="GO" id="GO:0000160">
    <property type="term" value="P:phosphorelay signal transduction system"/>
    <property type="evidence" value="ECO:0007669"/>
    <property type="project" value="UniProtKB-KW"/>
</dbReference>
<proteinExistence type="predicted"/>
<dbReference type="RefSeq" id="WP_294895973.1">
    <property type="nucleotide sequence ID" value="NZ_DLUI01000121.1"/>
</dbReference>
<sequence>MDNLRLLIVDDVEDNRMLLQAICRKMEGFEIEEASDGIEAVEIAEQWHPHIILMDVMMPRMDGFQASKIIKERYPQTIIVALTAVIDPNMEKNMASIGVAAYIHKPVDKNLIRFKLQSFAALLHSREGEFNKLSTKEAVNLFSRDIRRFKTIFEISDAESIMDFGNWILIRHDETLNVPCRRMDIALELFYELMRQGIRQSGSMNIIVEENYEELFVTLKFKNMIDLHPKTEALFHELGENAILGEECAYIRLTMHSYEKPDITAKEADKPKPVVIQEAKVEPIIEQAKPAIAKEVKVLETNEKEMLRQSFVRKTSAIEYVQDIGGDVLDEIRDLESLDEEWIEKLQALETEPTLENIRQFTDNVLGVYVRAINNLFEFTALAYALSSLGSFLKEHADAIITDPKKLKTLVMLTEHLGSDLTSWRDHIFGLQDTADIHYLDSSFFSSCMQIEQIIGNKEVASNDDDDDGMEFF</sequence>
<dbReference type="SMART" id="SM00448">
    <property type="entry name" value="REC"/>
    <property type="match status" value="1"/>
</dbReference>